<dbReference type="InterPro" id="IPR013783">
    <property type="entry name" value="Ig-like_fold"/>
</dbReference>
<dbReference type="EMBL" id="JAQQAF010000009">
    <property type="protein sequence ID" value="KAJ8458115.1"/>
    <property type="molecule type" value="Genomic_DNA"/>
</dbReference>
<dbReference type="PANTHER" id="PTHR20930">
    <property type="entry name" value="OVARIAN CARCINOMA ANTIGEN CA125-RELATED"/>
    <property type="match status" value="1"/>
</dbReference>
<dbReference type="InterPro" id="IPR032350">
    <property type="entry name" value="Nbr1_FW"/>
</dbReference>
<dbReference type="Proteomes" id="UP001222027">
    <property type="component" value="Unassembled WGS sequence"/>
</dbReference>
<keyword evidence="8" id="KW-1185">Reference proteome</keyword>
<reference evidence="7 8" key="1">
    <citation type="submission" date="2022-12" db="EMBL/GenBank/DDBJ databases">
        <title>Chromosome-scale assembly of the Ensete ventricosum genome.</title>
        <authorList>
            <person name="Dussert Y."/>
            <person name="Stocks J."/>
            <person name="Wendawek A."/>
            <person name="Woldeyes F."/>
            <person name="Nichols R.A."/>
            <person name="Borrell J.S."/>
        </authorList>
    </citation>
    <scope>NUCLEOTIDE SEQUENCE [LARGE SCALE GENOMIC DNA]</scope>
    <source>
        <strain evidence="8">cv. Maze</strain>
        <tissue evidence="7">Seeds</tissue>
    </source>
</reference>
<dbReference type="Gene3D" id="2.60.40.10">
    <property type="entry name" value="Immunoglobulins"/>
    <property type="match status" value="1"/>
</dbReference>
<evidence type="ECO:0000259" key="6">
    <source>
        <dbReference type="PROSITE" id="PS50135"/>
    </source>
</evidence>
<dbReference type="InterPro" id="IPR056893">
    <property type="entry name" value="UBA_Nbr1_C"/>
</dbReference>
<comment type="caution">
    <text evidence="7">The sequence shown here is derived from an EMBL/GenBank/DDBJ whole genome shotgun (WGS) entry which is preliminary data.</text>
</comment>
<name>A0AAV8PTH9_ENSVE</name>
<dbReference type="Pfam" id="PF24932">
    <property type="entry name" value="UBA_NBR1_C"/>
    <property type="match status" value="1"/>
</dbReference>
<evidence type="ECO:0000256" key="5">
    <source>
        <dbReference type="SAM" id="MobiDB-lite"/>
    </source>
</evidence>
<gene>
    <name evidence="7" type="ORF">OPV22_031041</name>
</gene>
<dbReference type="GO" id="GO:0008270">
    <property type="term" value="F:zinc ion binding"/>
    <property type="evidence" value="ECO:0007669"/>
    <property type="project" value="UniProtKB-KW"/>
</dbReference>
<dbReference type="CDD" id="cd14319">
    <property type="entry name" value="UBA_NBR1"/>
    <property type="match status" value="1"/>
</dbReference>
<feature type="domain" description="ZZ-type" evidence="6">
    <location>
        <begin position="326"/>
        <end position="386"/>
    </location>
</feature>
<feature type="region of interest" description="Disordered" evidence="5">
    <location>
        <begin position="83"/>
        <end position="127"/>
    </location>
</feature>
<evidence type="ECO:0000313" key="8">
    <source>
        <dbReference type="Proteomes" id="UP001222027"/>
    </source>
</evidence>
<accession>A0AAV8PTH9</accession>
<dbReference type="AlphaFoldDB" id="A0AAV8PTH9"/>
<protein>
    <recommendedName>
        <fullName evidence="6">ZZ-type domain-containing protein</fullName>
    </recommendedName>
</protein>
<evidence type="ECO:0000256" key="2">
    <source>
        <dbReference type="ARBA" id="ARBA00022771"/>
    </source>
</evidence>
<dbReference type="Gene3D" id="3.30.60.90">
    <property type="match status" value="1"/>
</dbReference>
<dbReference type="SUPFAM" id="SSF46934">
    <property type="entry name" value="UBA-like"/>
    <property type="match status" value="1"/>
</dbReference>
<feature type="compositionally biased region" description="Polar residues" evidence="5">
    <location>
        <begin position="83"/>
        <end position="94"/>
    </location>
</feature>
<dbReference type="SMART" id="SM00291">
    <property type="entry name" value="ZnF_ZZ"/>
    <property type="match status" value="1"/>
</dbReference>
<dbReference type="Pfam" id="PF16158">
    <property type="entry name" value="N_BRCA1_IG"/>
    <property type="match status" value="1"/>
</dbReference>
<organism evidence="7 8">
    <name type="scientific">Ensete ventricosum</name>
    <name type="common">Abyssinian banana</name>
    <name type="synonym">Musa ensete</name>
    <dbReference type="NCBI Taxonomy" id="4639"/>
    <lineage>
        <taxon>Eukaryota</taxon>
        <taxon>Viridiplantae</taxon>
        <taxon>Streptophyta</taxon>
        <taxon>Embryophyta</taxon>
        <taxon>Tracheophyta</taxon>
        <taxon>Spermatophyta</taxon>
        <taxon>Magnoliopsida</taxon>
        <taxon>Liliopsida</taxon>
        <taxon>Zingiberales</taxon>
        <taxon>Musaceae</taxon>
        <taxon>Ensete</taxon>
    </lineage>
</organism>
<sequence>MEPRLNQWDFVIKVSPANAMPRQEENQSSEISSVIDEALKHVPEPFRTALSNISHDFLSKASSSAPAISHIVDQFSKFGISNVSQPVNRSNGESSGMPGQATTPTQPKDLNISGQPKVPSTSASVSTKSTDLVSELLQKEHDSVNGNHVNMVKIGTSGDLNMNNPDLPTFEQAPGYALTDDLLTAIYASNEFTDHNKESGDVGGKGKSVLTNSLYVPPEMISEHNNESFNPSHAPPNAYGFPGMVAGDNNKQLPTDAPASRIPDGFGFQGVKQDAQISSFDLPDGFSFQGVKQHTKIAALDLPIHPLGDPYERDDGYNDNMLCTFHKGIRCDGCGMHPIIGPRFKSKVKEDYDLCSICFSETGNKADYTRIDRAHHSSRRMSKDCYNSHSRRRLLSPHLHGFGARQSRSKLGSRFIQDVTVYDGTVLPPSTPFTKIWRMQNNGSTRWPYGTKLVWVGGDRFANRDSVLLEIPADGFPVNEKVDIAVDLTSPAMPGRYFSYWRLASPFGHKFGQRVWVLIQVDISRPSSATGGFGADLNLNLPPESTSRDGFGIIDVNAEPFDDVAPESILASISDELVKPLVNDAPTEGVHPAAADGIAQPTPIVNPPVSYPIIDLSVSEYESSFLVPPSKTVAEDNTVEETLLEELESMGFKQIDLNKEILRLNKYDLEESINDLCGYAEWEPLLEELHDMGFSDRITNKKLLTKYGGSIKRVVLDLIAGERA</sequence>
<proteinExistence type="predicted"/>
<dbReference type="InterPro" id="IPR043145">
    <property type="entry name" value="Znf_ZZ_sf"/>
</dbReference>
<evidence type="ECO:0000313" key="7">
    <source>
        <dbReference type="EMBL" id="KAJ8458115.1"/>
    </source>
</evidence>
<keyword evidence="1" id="KW-0479">Metal-binding</keyword>
<feature type="compositionally biased region" description="Polar residues" evidence="5">
    <location>
        <begin position="100"/>
        <end position="127"/>
    </location>
</feature>
<keyword evidence="3" id="KW-0862">Zinc</keyword>
<dbReference type="Gene3D" id="1.10.8.10">
    <property type="entry name" value="DNA helicase RuvA subunit, C-terminal domain"/>
    <property type="match status" value="2"/>
</dbReference>
<evidence type="ECO:0000256" key="3">
    <source>
        <dbReference type="ARBA" id="ARBA00022833"/>
    </source>
</evidence>
<dbReference type="Pfam" id="PF00569">
    <property type="entry name" value="ZZ"/>
    <property type="match status" value="1"/>
</dbReference>
<dbReference type="SUPFAM" id="SSF57850">
    <property type="entry name" value="RING/U-box"/>
    <property type="match status" value="1"/>
</dbReference>
<keyword evidence="2 4" id="KW-0863">Zinc-finger</keyword>
<dbReference type="InterPro" id="IPR009060">
    <property type="entry name" value="UBA-like_sf"/>
</dbReference>
<evidence type="ECO:0000256" key="1">
    <source>
        <dbReference type="ARBA" id="ARBA00022723"/>
    </source>
</evidence>
<dbReference type="PANTHER" id="PTHR20930:SF0">
    <property type="entry name" value="PROTEIN ILRUN"/>
    <property type="match status" value="1"/>
</dbReference>
<evidence type="ECO:0000256" key="4">
    <source>
        <dbReference type="PROSITE-ProRule" id="PRU00228"/>
    </source>
</evidence>
<dbReference type="CDD" id="cd14947">
    <property type="entry name" value="NBR1_like"/>
    <property type="match status" value="1"/>
</dbReference>
<dbReference type="InterPro" id="IPR000433">
    <property type="entry name" value="Znf_ZZ"/>
</dbReference>
<dbReference type="PROSITE" id="PS50135">
    <property type="entry name" value="ZF_ZZ_2"/>
    <property type="match status" value="1"/>
</dbReference>